<dbReference type="AlphaFoldDB" id="A0A8S3TKL7"/>
<feature type="transmembrane region" description="Helical" evidence="6">
    <location>
        <begin position="654"/>
        <end position="678"/>
    </location>
</feature>
<dbReference type="PANTHER" id="PTHR23278:SF19">
    <property type="entry name" value="OBSCURIN"/>
    <property type="match status" value="1"/>
</dbReference>
<evidence type="ECO:0000256" key="1">
    <source>
        <dbReference type="ARBA" id="ARBA00004167"/>
    </source>
</evidence>
<evidence type="ECO:0000256" key="6">
    <source>
        <dbReference type="SAM" id="Phobius"/>
    </source>
</evidence>
<keyword evidence="4" id="KW-1015">Disulfide bond</keyword>
<dbReference type="InterPro" id="IPR003599">
    <property type="entry name" value="Ig_sub"/>
</dbReference>
<dbReference type="EMBL" id="CAJPWZ010002231">
    <property type="protein sequence ID" value="CAG2234328.1"/>
    <property type="molecule type" value="Genomic_DNA"/>
</dbReference>
<comment type="subcellular location">
    <subcellularLocation>
        <location evidence="1">Membrane</location>
        <topology evidence="1">Single-pass membrane protein</topology>
    </subcellularLocation>
</comment>
<evidence type="ECO:0000259" key="8">
    <source>
        <dbReference type="PROSITE" id="PS50835"/>
    </source>
</evidence>
<dbReference type="InterPro" id="IPR013162">
    <property type="entry name" value="CD80_C2-set"/>
</dbReference>
<evidence type="ECO:0000259" key="9">
    <source>
        <dbReference type="PROSITE" id="PS50853"/>
    </source>
</evidence>
<comment type="caution">
    <text evidence="10">The sequence shown here is derived from an EMBL/GenBank/DDBJ whole genome shotgun (WGS) entry which is preliminary data.</text>
</comment>
<feature type="domain" description="Ig-like" evidence="8">
    <location>
        <begin position="339"/>
        <end position="434"/>
    </location>
</feature>
<evidence type="ECO:0000256" key="2">
    <source>
        <dbReference type="ARBA" id="ARBA00022737"/>
    </source>
</evidence>
<feature type="region of interest" description="Disordered" evidence="5">
    <location>
        <begin position="1051"/>
        <end position="1071"/>
    </location>
</feature>
<dbReference type="InterPro" id="IPR003598">
    <property type="entry name" value="Ig_sub2"/>
</dbReference>
<dbReference type="OrthoDB" id="6113329at2759"/>
<dbReference type="Gene3D" id="2.60.40.10">
    <property type="entry name" value="Immunoglobulins"/>
    <property type="match status" value="5"/>
</dbReference>
<dbReference type="Pfam" id="PF08205">
    <property type="entry name" value="C2-set_2"/>
    <property type="match status" value="1"/>
</dbReference>
<feature type="domain" description="Ig-like" evidence="8">
    <location>
        <begin position="234"/>
        <end position="332"/>
    </location>
</feature>
<dbReference type="PROSITE" id="PS50835">
    <property type="entry name" value="IG_LIKE"/>
    <property type="match status" value="4"/>
</dbReference>
<feature type="chain" id="PRO_5035771737" evidence="7">
    <location>
        <begin position="22"/>
        <end position="1200"/>
    </location>
</feature>
<dbReference type="SUPFAM" id="SSF49265">
    <property type="entry name" value="Fibronectin type III"/>
    <property type="match status" value="1"/>
</dbReference>
<evidence type="ECO:0000256" key="7">
    <source>
        <dbReference type="SAM" id="SignalP"/>
    </source>
</evidence>
<dbReference type="SMART" id="SM00409">
    <property type="entry name" value="IG"/>
    <property type="match status" value="4"/>
</dbReference>
<feature type="domain" description="Fibronectin type-III" evidence="9">
    <location>
        <begin position="541"/>
        <end position="635"/>
    </location>
</feature>
<dbReference type="InterPro" id="IPR003961">
    <property type="entry name" value="FN3_dom"/>
</dbReference>
<dbReference type="GO" id="GO:0016020">
    <property type="term" value="C:membrane"/>
    <property type="evidence" value="ECO:0007669"/>
    <property type="project" value="UniProtKB-SubCell"/>
</dbReference>
<keyword evidence="2" id="KW-0677">Repeat</keyword>
<dbReference type="Proteomes" id="UP000683360">
    <property type="component" value="Unassembled WGS sequence"/>
</dbReference>
<dbReference type="Pfam" id="PF07679">
    <property type="entry name" value="I-set"/>
    <property type="match status" value="1"/>
</dbReference>
<feature type="signal peptide" evidence="7">
    <location>
        <begin position="1"/>
        <end position="21"/>
    </location>
</feature>
<organism evidence="10 11">
    <name type="scientific">Mytilus edulis</name>
    <name type="common">Blue mussel</name>
    <dbReference type="NCBI Taxonomy" id="6550"/>
    <lineage>
        <taxon>Eukaryota</taxon>
        <taxon>Metazoa</taxon>
        <taxon>Spiralia</taxon>
        <taxon>Lophotrochozoa</taxon>
        <taxon>Mollusca</taxon>
        <taxon>Bivalvia</taxon>
        <taxon>Autobranchia</taxon>
        <taxon>Pteriomorphia</taxon>
        <taxon>Mytilida</taxon>
        <taxon>Mytiloidea</taxon>
        <taxon>Mytilidae</taxon>
        <taxon>Mytilinae</taxon>
        <taxon>Mytilus</taxon>
    </lineage>
</organism>
<feature type="compositionally biased region" description="Basic and acidic residues" evidence="5">
    <location>
        <begin position="797"/>
        <end position="807"/>
    </location>
</feature>
<accession>A0A8S3TKL7</accession>
<feature type="region of interest" description="Disordered" evidence="5">
    <location>
        <begin position="775"/>
        <end position="807"/>
    </location>
</feature>
<dbReference type="PROSITE" id="PS50853">
    <property type="entry name" value="FN3"/>
    <property type="match status" value="1"/>
</dbReference>
<dbReference type="PANTHER" id="PTHR23278">
    <property type="entry name" value="SIDESTEP PROTEIN"/>
    <property type="match status" value="1"/>
</dbReference>
<protein>
    <submittedName>
        <fullName evidence="10">Uncharacterized protein</fullName>
    </submittedName>
</protein>
<keyword evidence="3 6" id="KW-0472">Membrane</keyword>
<dbReference type="InterPro" id="IPR013783">
    <property type="entry name" value="Ig-like_fold"/>
</dbReference>
<evidence type="ECO:0000313" key="10">
    <source>
        <dbReference type="EMBL" id="CAG2234328.1"/>
    </source>
</evidence>
<reference evidence="10" key="1">
    <citation type="submission" date="2021-03" db="EMBL/GenBank/DDBJ databases">
        <authorList>
            <person name="Bekaert M."/>
        </authorList>
    </citation>
    <scope>NUCLEOTIDE SEQUENCE</scope>
</reference>
<feature type="domain" description="Ig-like" evidence="8">
    <location>
        <begin position="439"/>
        <end position="530"/>
    </location>
</feature>
<keyword evidence="11" id="KW-1185">Reference proteome</keyword>
<feature type="compositionally biased region" description="Basic and acidic residues" evidence="5">
    <location>
        <begin position="1051"/>
        <end position="1063"/>
    </location>
</feature>
<evidence type="ECO:0000256" key="5">
    <source>
        <dbReference type="SAM" id="MobiDB-lite"/>
    </source>
</evidence>
<dbReference type="SMART" id="SM00408">
    <property type="entry name" value="IGc2"/>
    <property type="match status" value="3"/>
</dbReference>
<dbReference type="InterPro" id="IPR013098">
    <property type="entry name" value="Ig_I-set"/>
</dbReference>
<keyword evidence="6" id="KW-1133">Transmembrane helix</keyword>
<proteinExistence type="predicted"/>
<dbReference type="InterPro" id="IPR036179">
    <property type="entry name" value="Ig-like_dom_sf"/>
</dbReference>
<dbReference type="InterPro" id="IPR007110">
    <property type="entry name" value="Ig-like_dom"/>
</dbReference>
<name>A0A8S3TKL7_MYTED</name>
<keyword evidence="7" id="KW-0732">Signal</keyword>
<dbReference type="SUPFAM" id="SSF48726">
    <property type="entry name" value="Immunoglobulin"/>
    <property type="match status" value="5"/>
</dbReference>
<feature type="compositionally biased region" description="Basic residues" evidence="5">
    <location>
        <begin position="775"/>
        <end position="784"/>
    </location>
</feature>
<evidence type="ECO:0000256" key="3">
    <source>
        <dbReference type="ARBA" id="ARBA00023136"/>
    </source>
</evidence>
<feature type="domain" description="Ig-like" evidence="8">
    <location>
        <begin position="129"/>
        <end position="227"/>
    </location>
</feature>
<keyword evidence="6" id="KW-0812">Transmembrane</keyword>
<dbReference type="InterPro" id="IPR036116">
    <property type="entry name" value="FN3_sf"/>
</dbReference>
<evidence type="ECO:0000256" key="4">
    <source>
        <dbReference type="ARBA" id="ARBA00023157"/>
    </source>
</evidence>
<gene>
    <name evidence="10" type="ORF">MEDL_46935</name>
</gene>
<evidence type="ECO:0000313" key="11">
    <source>
        <dbReference type="Proteomes" id="UP000683360"/>
    </source>
</evidence>
<sequence length="1200" mass="134659">MLQRILSIALVLCLLSFTSDAASTNQITVVPAVLGSSVTLQCHIREAQGLLWDHVMMHGNQKIIALGGNITLPVANSLNNTKFFIQVNSNSQSLIIQSLTLQDDGTYRCYDVNAILKKQSFKVNILVKPTLINLHPLPAGGIDEGSNPKLTCEADGGKPPPIFEWYITGPSLNITSLASANSDTTYSNGTGLRTSQVVLTVDRSMYKATVLCKTEITYFFVVQNNVSLNVNLFPGVPIFRGFNGIFDDGQTQTITCESTGSRPAANITWYMDGRKQNNPNTHTYQNPDGTFFVTSSISKRFDKSMDGVNLTCKAMNVVLQRQHRLPVETTVILRAAYMPVIHASNGTLDVYEHNQAILQCYIDARPMSSENQVFWLKNGHMVVKDQRINTNYSIKNGQFDLHIREVKRDDIGQYQCQASNRLGIARSSPPLHLNVFYRPVCMTSSIEKLAASIGQTVTLTCRVSANPATNVTITWRYKTRNTIIKDQQPSYTDPYVAKTATNSIQIKLQGNIDYTDIECIAKNDVGSMIQPCLYMIVKPGPPDIPKSCNITLEGKDELDIKCMPGFSGGGDQYFILQRIQGLTFISVKNNNLEPTFNVSDLVPGQNYTYRVCAASVTYTGTVSCSYSLSIQTPNGNSEIMNETVAAASPQDNTLYIVGGTLGFLFLLLLTAIIVLCIVKRRQQVGKDSESPRNADYTVEPVEAQHNSIACVELPTAQGITSVVDCMVENNLYSSSHVIPPQIDNKSSNSDVEPKFVHFNYNITLHGYDPSKTIKRAKKLKRKQRKEYSTGEQNVRGSHTDVSRRPRDNSHFHLAHETDEKHENILPAKLEDEHSHKHEESHHSHSHKAESYNETDHFDGQVTALHSLTLKSMVTTNHDKPVKSKDHGYMNTNYHRGDEIDLEDIYAVSTKHKSYAEQDQCNNAFKHEQITCLDDSIRSKSMLTLSSASSRNDICYSESDITKALDRSGNHDLSTVTKSLRRSSSLCRLDSESENRKEEKDQISNRLLYYDKDKRLSGTDAYVFLFPMTTEQSKSGILSDEPFVRTRRSTYKIDTDENGEDKNLNRRRSYSRAILDDERDSKNVGQTEDEVLAQSGLEWEEVSSDISTNEGYNNPIYDEIKEYQNKSERLTENETDHQNKFFKPSSGDTRNTFVSKADFNFEKNNINNNYNPKDENLLKNKQLNGIIDDDESASQDVVAYF</sequence>